<dbReference type="InterPro" id="IPR016186">
    <property type="entry name" value="C-type_lectin-like/link_sf"/>
</dbReference>
<feature type="signal peptide" evidence="1">
    <location>
        <begin position="1"/>
        <end position="20"/>
    </location>
</feature>
<feature type="chain" id="PRO_5046655056" description="C-type lectin domain-containing protein" evidence="1">
    <location>
        <begin position="21"/>
        <end position="242"/>
    </location>
</feature>
<dbReference type="Pfam" id="PF00059">
    <property type="entry name" value="Lectin_C"/>
    <property type="match status" value="1"/>
</dbReference>
<dbReference type="Proteomes" id="UP001303046">
    <property type="component" value="Unassembled WGS sequence"/>
</dbReference>
<dbReference type="Gene3D" id="3.10.100.10">
    <property type="entry name" value="Mannose-Binding Protein A, subunit A"/>
    <property type="match status" value="1"/>
</dbReference>
<evidence type="ECO:0000259" key="2">
    <source>
        <dbReference type="PROSITE" id="PS50041"/>
    </source>
</evidence>
<name>A0ABR1DJ49_NECAM</name>
<dbReference type="EMBL" id="JAVFWL010000004">
    <property type="protein sequence ID" value="KAK6750478.1"/>
    <property type="molecule type" value="Genomic_DNA"/>
</dbReference>
<dbReference type="InterPro" id="IPR050111">
    <property type="entry name" value="C-type_lectin/snaclec_domain"/>
</dbReference>
<comment type="caution">
    <text evidence="3">The sequence shown here is derived from an EMBL/GenBank/DDBJ whole genome shotgun (WGS) entry which is preliminary data.</text>
</comment>
<dbReference type="PANTHER" id="PTHR22803">
    <property type="entry name" value="MANNOSE, PHOSPHOLIPASE, LECTIN RECEPTOR RELATED"/>
    <property type="match status" value="1"/>
</dbReference>
<dbReference type="CDD" id="cd00037">
    <property type="entry name" value="CLECT"/>
    <property type="match status" value="1"/>
</dbReference>
<sequence>MLLKRMKLLVLAVLFRAANAGQIAIGGDIFDGTPDRIIEKVEERVILVPSQEVRLVEVEEVEVTTPKVRIIRTRPSTHQTRRPAAHTTRGHHVYRHKPSRHSFSKDGWKIYTRHLYKVFNNAKSFDDAEKTCKKHGGHLASIHSDDENTFIHSITKTGHEIKSFENFVYIGLKYDTRTRKWSWTDGSKFNFSKWAVHQPDHLGDENCGQLHQDPGPTLIYVQDYKWNSIACNTPMKYFVCKK</sequence>
<dbReference type="PROSITE" id="PS50041">
    <property type="entry name" value="C_TYPE_LECTIN_2"/>
    <property type="match status" value="1"/>
</dbReference>
<organism evidence="3 4">
    <name type="scientific">Necator americanus</name>
    <name type="common">Human hookworm</name>
    <dbReference type="NCBI Taxonomy" id="51031"/>
    <lineage>
        <taxon>Eukaryota</taxon>
        <taxon>Metazoa</taxon>
        <taxon>Ecdysozoa</taxon>
        <taxon>Nematoda</taxon>
        <taxon>Chromadorea</taxon>
        <taxon>Rhabditida</taxon>
        <taxon>Rhabditina</taxon>
        <taxon>Rhabditomorpha</taxon>
        <taxon>Strongyloidea</taxon>
        <taxon>Ancylostomatidae</taxon>
        <taxon>Bunostominae</taxon>
        <taxon>Necator</taxon>
    </lineage>
</organism>
<protein>
    <recommendedName>
        <fullName evidence="2">C-type lectin domain-containing protein</fullName>
    </recommendedName>
</protein>
<evidence type="ECO:0000313" key="4">
    <source>
        <dbReference type="Proteomes" id="UP001303046"/>
    </source>
</evidence>
<dbReference type="SMART" id="SM00034">
    <property type="entry name" value="CLECT"/>
    <property type="match status" value="1"/>
</dbReference>
<reference evidence="3 4" key="1">
    <citation type="submission" date="2023-08" db="EMBL/GenBank/DDBJ databases">
        <title>A Necator americanus chromosomal reference genome.</title>
        <authorList>
            <person name="Ilik V."/>
            <person name="Petrzelkova K.J."/>
            <person name="Pardy F."/>
            <person name="Fuh T."/>
            <person name="Niatou-Singa F.S."/>
            <person name="Gouil Q."/>
            <person name="Baker L."/>
            <person name="Ritchie M.E."/>
            <person name="Jex A.R."/>
            <person name="Gazzola D."/>
            <person name="Li H."/>
            <person name="Toshio Fujiwara R."/>
            <person name="Zhan B."/>
            <person name="Aroian R.V."/>
            <person name="Pafco B."/>
            <person name="Schwarz E.M."/>
        </authorList>
    </citation>
    <scope>NUCLEOTIDE SEQUENCE [LARGE SCALE GENOMIC DNA]</scope>
    <source>
        <strain evidence="3 4">Aroian</strain>
        <tissue evidence="3">Whole animal</tissue>
    </source>
</reference>
<dbReference type="InterPro" id="IPR001304">
    <property type="entry name" value="C-type_lectin-like"/>
</dbReference>
<dbReference type="SUPFAM" id="SSF56436">
    <property type="entry name" value="C-type lectin-like"/>
    <property type="match status" value="1"/>
</dbReference>
<gene>
    <name evidence="3" type="primary">Necator_chrIV.g15741</name>
    <name evidence="3" type="ORF">RB195_002446</name>
</gene>
<evidence type="ECO:0000256" key="1">
    <source>
        <dbReference type="SAM" id="SignalP"/>
    </source>
</evidence>
<dbReference type="InterPro" id="IPR016187">
    <property type="entry name" value="CTDL_fold"/>
</dbReference>
<proteinExistence type="predicted"/>
<evidence type="ECO:0000313" key="3">
    <source>
        <dbReference type="EMBL" id="KAK6750478.1"/>
    </source>
</evidence>
<keyword evidence="1" id="KW-0732">Signal</keyword>
<feature type="domain" description="C-type lectin" evidence="2">
    <location>
        <begin position="111"/>
        <end position="240"/>
    </location>
</feature>
<keyword evidence="4" id="KW-1185">Reference proteome</keyword>
<accession>A0ABR1DJ49</accession>